<evidence type="ECO:0000256" key="1">
    <source>
        <dbReference type="ARBA" id="ARBA00009865"/>
    </source>
</evidence>
<evidence type="ECO:0000313" key="6">
    <source>
        <dbReference type="Proteomes" id="UP001256673"/>
    </source>
</evidence>
<reference evidence="5 6" key="1">
    <citation type="submission" date="2023-09" db="EMBL/GenBank/DDBJ databases">
        <title>Microbacterium fusihabitans sp. nov., Microbacterium phycihabitans sp. nov., and Microbacterium cervinum sp. nov., isolated from dried seaweeds of beach.</title>
        <authorList>
            <person name="Lee S.D."/>
        </authorList>
    </citation>
    <scope>NUCLEOTIDE SEQUENCE [LARGE SCALE GENOMIC DNA]</scope>
    <source>
        <strain evidence="5 6">KSW2-21</strain>
    </source>
</reference>
<sequence>MTTDRKDDAPMTQPYDSFHPGQVWLDTKGERIQAHGGSIYYEDGVYYWYGENKEKTVPGSGIWHWGMRAYSSTDLYNWEDRGLIVPPVPDDPSSPLHPSKGADRPHILFNEKTAKYVCWIKVMDEEAMTQSSVVLTADSFLGPYEIVKTGLRPLGMDAGDFDLVVDPETKKAYYYFEKVHTELICAELTDDYTDVTGEFSSHFPHPGPPFTREAPAHFERRGTHYLITSGTTGYFPNFSEAAIAPDLHGPWTVLGDTHPTDASRTSFRSQITSVFRHPAIDDLYIALGDRWLPQLPEDMPNVYDSVAAMTAGGGEARAADAQEASGEDRARMGEIMAAGRGENTAIADYVWLPIRFDGENPVIEWLDEWRLDDQR</sequence>
<dbReference type="Gene3D" id="2.115.10.20">
    <property type="entry name" value="Glycosyl hydrolase domain, family 43"/>
    <property type="match status" value="1"/>
</dbReference>
<dbReference type="Proteomes" id="UP001256673">
    <property type="component" value="Unassembled WGS sequence"/>
</dbReference>
<comment type="caution">
    <text evidence="5">The sequence shown here is derived from an EMBL/GenBank/DDBJ whole genome shotgun (WGS) entry which is preliminary data.</text>
</comment>
<evidence type="ECO:0000256" key="4">
    <source>
        <dbReference type="RuleBase" id="RU361187"/>
    </source>
</evidence>
<organism evidence="5 6">
    <name type="scientific">Microbacterium algihabitans</name>
    <dbReference type="NCBI Taxonomy" id="3075992"/>
    <lineage>
        <taxon>Bacteria</taxon>
        <taxon>Bacillati</taxon>
        <taxon>Actinomycetota</taxon>
        <taxon>Actinomycetes</taxon>
        <taxon>Micrococcales</taxon>
        <taxon>Microbacteriaceae</taxon>
        <taxon>Microbacterium</taxon>
    </lineage>
</organism>
<dbReference type="RefSeq" id="WP_316002044.1">
    <property type="nucleotide sequence ID" value="NZ_JAWDIU010000008.1"/>
</dbReference>
<dbReference type="InterPro" id="IPR023296">
    <property type="entry name" value="Glyco_hydro_beta-prop_sf"/>
</dbReference>
<accession>A0ABU3RZZ0</accession>
<keyword evidence="3 4" id="KW-0326">Glycosidase</keyword>
<keyword evidence="2 4" id="KW-0378">Hydrolase</keyword>
<dbReference type="InterPro" id="IPR006710">
    <property type="entry name" value="Glyco_hydro_43"/>
</dbReference>
<evidence type="ECO:0000313" key="5">
    <source>
        <dbReference type="EMBL" id="MDU0328447.1"/>
    </source>
</evidence>
<gene>
    <name evidence="5" type="ORF">RWH43_16935</name>
</gene>
<protein>
    <submittedName>
        <fullName evidence="5">Family 43 glycosylhydrolase</fullName>
    </submittedName>
</protein>
<dbReference type="EMBL" id="JAWDIU010000008">
    <property type="protein sequence ID" value="MDU0328447.1"/>
    <property type="molecule type" value="Genomic_DNA"/>
</dbReference>
<name>A0ABU3RZZ0_9MICO</name>
<proteinExistence type="inferred from homology"/>
<dbReference type="PANTHER" id="PTHR22925:SF3">
    <property type="entry name" value="GLYCOSYL HYDROLASE FAMILY PROTEIN 43"/>
    <property type="match status" value="1"/>
</dbReference>
<evidence type="ECO:0000256" key="2">
    <source>
        <dbReference type="ARBA" id="ARBA00022801"/>
    </source>
</evidence>
<comment type="similarity">
    <text evidence="1 4">Belongs to the glycosyl hydrolase 43 family.</text>
</comment>
<keyword evidence="6" id="KW-1185">Reference proteome</keyword>
<dbReference type="Pfam" id="PF04616">
    <property type="entry name" value="Glyco_hydro_43"/>
    <property type="match status" value="1"/>
</dbReference>
<dbReference type="PANTHER" id="PTHR22925">
    <property type="entry name" value="GLYCOSYL HYDROLASE 43 FAMILY MEMBER"/>
    <property type="match status" value="1"/>
</dbReference>
<evidence type="ECO:0000256" key="3">
    <source>
        <dbReference type="ARBA" id="ARBA00023295"/>
    </source>
</evidence>
<dbReference type="CDD" id="cd18826">
    <property type="entry name" value="GH43_CtGH43-like"/>
    <property type="match status" value="1"/>
</dbReference>
<dbReference type="SUPFAM" id="SSF75005">
    <property type="entry name" value="Arabinanase/levansucrase/invertase"/>
    <property type="match status" value="1"/>
</dbReference>